<evidence type="ECO:0000256" key="4">
    <source>
        <dbReference type="ARBA" id="ARBA00008619"/>
    </source>
</evidence>
<feature type="coiled-coil region" evidence="14">
    <location>
        <begin position="5824"/>
        <end position="5872"/>
    </location>
</feature>
<feature type="coiled-coil region" evidence="14">
    <location>
        <begin position="4589"/>
        <end position="4619"/>
    </location>
</feature>
<keyword evidence="12" id="KW-0206">Cytoskeleton</keyword>
<dbReference type="GO" id="GO:0005640">
    <property type="term" value="C:nuclear outer membrane"/>
    <property type="evidence" value="ECO:0007669"/>
    <property type="project" value="TreeGrafter"/>
</dbReference>
<feature type="domain" description="Calponin-homology (CH)" evidence="16">
    <location>
        <begin position="256"/>
        <end position="361"/>
    </location>
</feature>
<dbReference type="SUPFAM" id="SSF46966">
    <property type="entry name" value="Spectrin repeat"/>
    <property type="match status" value="35"/>
</dbReference>
<comment type="similarity">
    <text evidence="4">Belongs to the nesprin family.</text>
</comment>
<evidence type="ECO:0000256" key="7">
    <source>
        <dbReference type="ARBA" id="ARBA00022737"/>
    </source>
</evidence>
<dbReference type="Gene3D" id="1.10.418.10">
    <property type="entry name" value="Calponin-like domain"/>
    <property type="match status" value="2"/>
</dbReference>
<accession>A0A9P0HK62</accession>
<feature type="coiled-coil region" evidence="14">
    <location>
        <begin position="6170"/>
        <end position="6211"/>
    </location>
</feature>
<evidence type="ECO:0000256" key="6">
    <source>
        <dbReference type="ARBA" id="ARBA00022692"/>
    </source>
</evidence>
<name>A0A9P0HK62_NEZVI</name>
<protein>
    <recommendedName>
        <fullName evidence="16">Calponin-homology (CH) domain-containing protein</fullName>
    </recommendedName>
</protein>
<feature type="region of interest" description="Disordered" evidence="15">
    <location>
        <begin position="236"/>
        <end position="257"/>
    </location>
</feature>
<keyword evidence="7" id="KW-0677">Repeat</keyword>
<dbReference type="EMBL" id="OV725081">
    <property type="protein sequence ID" value="CAH1403531.1"/>
    <property type="molecule type" value="Genomic_DNA"/>
</dbReference>
<dbReference type="PANTHER" id="PTHR47535:SF1">
    <property type="entry name" value="NESPRIN-1"/>
    <property type="match status" value="1"/>
</dbReference>
<dbReference type="InterPro" id="IPR047290">
    <property type="entry name" value="CH_SYNE1_rpt1"/>
</dbReference>
<keyword evidence="8" id="KW-1133">Transmembrane helix</keyword>
<dbReference type="InterPro" id="IPR002017">
    <property type="entry name" value="Spectrin_repeat"/>
</dbReference>
<dbReference type="SMART" id="SM00033">
    <property type="entry name" value="CH"/>
    <property type="match status" value="2"/>
</dbReference>
<dbReference type="InterPro" id="IPR036872">
    <property type="entry name" value="CH_dom_sf"/>
</dbReference>
<dbReference type="FunFam" id="1.10.418.10:FF:000037">
    <property type="entry name" value="nesprin-1 isoform X1"/>
    <property type="match status" value="1"/>
</dbReference>
<feature type="coiled-coil region" evidence="14">
    <location>
        <begin position="6688"/>
        <end position="6736"/>
    </location>
</feature>
<feature type="coiled-coil region" evidence="14">
    <location>
        <begin position="5667"/>
        <end position="5694"/>
    </location>
</feature>
<gene>
    <name evidence="17" type="ORF">NEZAVI_LOCUS12132</name>
</gene>
<keyword evidence="18" id="KW-1185">Reference proteome</keyword>
<dbReference type="Pfam" id="PF25034">
    <property type="entry name" value="Spectrin_SYNE1"/>
    <property type="match status" value="1"/>
</dbReference>
<dbReference type="GO" id="GO:0007097">
    <property type="term" value="P:nuclear migration"/>
    <property type="evidence" value="ECO:0007669"/>
    <property type="project" value="UniProtKB-ARBA"/>
</dbReference>
<dbReference type="GO" id="GO:0051015">
    <property type="term" value="F:actin filament binding"/>
    <property type="evidence" value="ECO:0007669"/>
    <property type="project" value="TreeGrafter"/>
</dbReference>
<dbReference type="GO" id="GO:0034993">
    <property type="term" value="C:meiotic nuclear membrane microtubule tethering complex"/>
    <property type="evidence" value="ECO:0007669"/>
    <property type="project" value="TreeGrafter"/>
</dbReference>
<dbReference type="FunFam" id="1.20.58.60:FF:000195">
    <property type="entry name" value="Uncharacterized protein, isoform B"/>
    <property type="match status" value="1"/>
</dbReference>
<dbReference type="GO" id="GO:0006997">
    <property type="term" value="P:nucleus organization"/>
    <property type="evidence" value="ECO:0007669"/>
    <property type="project" value="UniProtKB-ARBA"/>
</dbReference>
<dbReference type="GO" id="GO:0005856">
    <property type="term" value="C:cytoskeleton"/>
    <property type="evidence" value="ECO:0007669"/>
    <property type="project" value="UniProtKB-SubCell"/>
</dbReference>
<dbReference type="FunFam" id="1.10.418.10:FF:000033">
    <property type="entry name" value="nesprin-1 isoform X1"/>
    <property type="match status" value="1"/>
</dbReference>
<sequence>MPGTPPRWGSPPPLYSPRGSPRPPAFMPCPRPQWPIYAGSPVPFSPLMWCPPSPYTVPLEPPGALQEEEEEARDGRSTADIIAAQSQDYVDEKLAEYQATIYQLQDEQERVQKKTFVNWINSYLSKRSPPLRVEDLIEDLKDGTKLLALLEVLSGEKLPTEKGRNLRRPHFLSNANTALTFLQSKRIKLVNINSSDLVDGRPPVVLGLIWTIILYFQIEENTRALASLGHNFGGSTSSLEGTRTPDPATERRRRPEPAKQALLKWVTNALPKDIGLEVRDFGPSWRDGLAFLAIVDAIKKGLIDLSLLRRATNRDRLETAFDLAERELGIARLLDPEDLDVERPDEKSVMTYVAQFLHKYPELRSDSGERLSSIESEYKELRSWLLERTQYLSDPSNLHLDLSMRHWLWLLDSQLPEPFCRIGEWLYRAENLLEDNEIPLAMNEETAGIISRKLEEHKAFFCDLPPVQEQFHAAISRRDHHDFVHQQQLDIMARRLNEIGPKAAVRRIRLKFLEHKCCLIAFMVLTENKVKSWTVKYGNEQKVQQLLDQYKNFVSRNKIFQEFNKAFVDMQHVVEEYKAEGNIDQREGALVDRFMRDTAERWKGVCMELRCVQSMLEEVLIYWKKWNVLHTDIQDWLHASEPKLSLDEEGRMEYFQDIGVWKEKYQLLGDTVSFLIATTEDQIAAQLKEQYRLLTAMWEFIFSNTKQYMEAGEMLRHRREYKQAIEKLQAWLREAENILDSPRLESTEKIKAHIEQLKILQGELNEIEELFKVISKKFQTLIQDLSREDVDKMMNVLKKEKESILRLRARIGMQSQLLHQLLIQQQSLETCQKEISVWLDSAEDFLSQLNLGGEKEVLQAKLEKHKAFFSKTLYYKSMLDSKNKVLTTLLVSLKNAEGVDTREFEAKMLALNQRFSKIIHDATTWEQALLESIRGWKNLKEVERVINEWVQAAEKLMNEKHIDSEQTLENHKNTISQGPTHLIRMEFILKEQIFHRNIKEIEKELNLETRALNKNENFSEIITRNKELLEGKLTFEVKKCLEEMKACVHAVSQHPKEEAALSEAFHLSEVKWQNLLGRIYEFEKQLQIIPDQWSAYKTKFIEMEKWMDSVDISIKNLLQELSTAEEFENERLTFQTLDTLASHGANPAEEQAKLDQLLTRYKKLIPVIEMTVVRTELYSKCYTYKREVSEVCELLERVTTSSKCEVERPEVLNEMLVAQETAVASLDAQRPNIVAMLQRGRTLSKESSAPQFISQDVTRLESTWNRTYTTTLDKLNILKSTQKTWELYTNSKNDIMHLLEKAEIELSKATKGVGSANVAEDLRAKQELCSALRIATEDILKRLRLYTKELATIVPHGEKVFLAEVSEIKVDELQKEVSNWIEYETGVRKVKSWAVETAPVSIGSLSIGLAPEERIVKSTEILQQAQLSRQNLEQLKKTANVLLRGNKAEIQGSKAVMVELNDVDDTVAAIEKAIAFEKQELERGTIALQKFEVSSAKIKPWLEKVEVETSMGIPKPIVLDDAKEQLQQAKLFLKECTEKKQVLDEMSQLMGTLPPESLAINTVDIYVSRWTALESTARARAEKMEKLVAAWSEMEATAGQIHDWLHSPVFQAILQNPEPREEDGPIEMQLMKLKELKEELLQGQSNITKLGQAADVIASGLAVEGATFVKTKVGELKAVAVSISNAINQKANLLAEMSIAREDLNNDLKSAELWVIENENVLEAEVSPETVNSVLEMYHMFLQEHAEKQPLLTDVGERIHKAEHLIPNYENLLSKYQDLMMKVELQRGVVEKWREVILWVKSGAEVIDHISHQLETNCPLQEVEKKLKSVEEELAAWSDAANTVEHLIHESKVTVIHPMPSEIIKELFNKVHRIRAQLDSKKEMANKLGELWHSFQENQEHLSSEILNSQSAIEELFLAPSNCSQLEESIKVLDDINEKHKANTVEKEQLFNKGHILLNEDKKNAATIQNILASIDLNWDKVSDRIKEYKIVLNDMLNAWNDFKNMQENCHDSIESVKMTIEGMAVPSDLASTATSYDKCRKALDTLDDTKVVISRMENKLQMIRKYAKTLPNFSTTDVENNLSKLKADWKETADNTMAKLQDLESQAVIWKQVEEVKEKLCDWLDNMHQSLQSCIDSPSDTESVNIIMRLYENEYPEYKQLKENISEKGKQLAQCYDIEYVPNIQSVETMIQGKFDSVEKLYSQINNNMKSYSESENKVKDMVKQANNKISNIREKIAKCDNLNGEIPVILERLKLCRSLKDSLKEFDVCAIESEFHDITKDYPNFSNPVIGKEISVLQKRYADIALQADKVESNLMNFLIKYHNEKLSALKRSVSNYKEKIIWCIPEIENDRNGLEAKLSSLSDMEPGLKECNDCKNNLQISLQMLMDVGCGKEGEHFQTEQQQLSSILEETNRDYAKCHENLKQLLSLWENFEHKFDKLNNWLREVENNVKAQSLTHTDLCTISTKIRELEPIKKQLDKIEPLLSEIDEVNKQLGENCDNTRTSHQITALKSKYQTILKSVSSYSDRLNSVKSNYDLYHDALIAAQNWISSSSSSLDSIKERLKSRVTTQIYKELLQDLKSFNSDRDKGQALLNNAIQSGEALFVEITPDNREVIRNELRNLRDSSEALIDQANAISKTIEGALLKRNSFDDCFAQLLQWLSDTEKKVNEYHSLQPNLQDKKIALHHYRNLQQDIITHQNIFKQLEEKAGAFSDEESGVKLNEILVKYNSLLEKSNELVGTSEKYVSNHENFLAALEKSRDFLRILISEEAISDKDGNEGKLVIIENLLSHKNDGEGLIQTCDLLLETVLKETDQVGHEGIISELEEHKEAWRLFLNRCSNNVAKLKQLCNKWDKLIKDLEELTKWVQTKEMQVKDQSLKSTYAAKQAHLEKLKSLDEEVKNKADEFSSLVSSSVEADAELADRVSKTALRYQALKNQSKEMLLRYEQYAKEHLAFDTAYKDFLDKLNSAHEELKQHNQIVGDLNALQEKQKKVRDLSDLKSRESGKYESILDLGEKLYSHTSPDGREIIRQQLRDLRSLWEALSENLQESLQILEQCLVQFAEFTLSQEQLTKWLKEVEKAMQAHTELKGTLQEKKAQLQNHKIMHQDILGNHPLITSVCDKAKNLVDQTKDTTLNVFLTSIQELFDNIVSKSQELLGNLETNVENHNEFCVKCQNLRDWIESEKGKLNQCDDCTGEKPDLQKRLEHVKILKGELVEGNSKQTELKSLACVIRKATTKKGQSLIDKERNKLETNHEKLIDYASNIEKNLEATIAQWLRFEEELENHTKWFRTVEAAFRNQQPRATLEEKQEQLESYKKMRDEITDHEVKIDSFVDDSNALLSSSGVDRIKPLISQISNRYQLLHVLSKEVINRCQSVVEDHKTFNSKLTETDNWLEGLEERLKNVEVAEGLAKKSGLLKGLATEIEQGHSRLSNLGAVGDRLHPDTAANGREIIRQQLRKIRSRWEALEEGVKAQQKLVDAQSLQWNTYQESLAQVLSWLDQMEKHLKHDSIFTLTSPNDIRSKLLRQKASLQEVFSHKRIIESVLEKAAAVGDETPELKTLSPRYESLIDQLLGSITQLEEYSDAVQVFSDLQKQHLDFQNQIKDRLATCTDYSGNRSMLQSRLSKVLEIKDNLIEGTVQLKGIEDHVNQNKSKIPVRAKEAMDRDVTNLKFSFDKITLGVSDVIQELESRMNQWTEYQTSLEKLQTWMEEAELSLKSYTPVSTLSEKHSNLAKYQSLLLSMRPQEEDLEKLNNSSLELAEQSSDSKISVSIQQITSRFQSIQSTCKELVKKCEQAVTDHESFNSKFKEASEWLNIQKNELEEIKREISGSTQNQLGPLSERLCSLLETKSNGTAIMNATDDAAEKLYSTTAVNGRDQVRLQVEELHTSFDSLYDSTTDIERQLKSRISSWSGIEERCARLQKWLKETESLLPNEPELKATLDEKRGQLQAYRAILQDANAHHQDLVTLRDNFDSLPEKNQEIEKRIQEMTKQHSDILNKAQKFVETYEGIVNTHQEYCKAVMEMQEWTEATNNTVLLWGDLDLERVSLHTNLDRLKNLEIGLREEEPRLEGIRALAEKVLPGTNLSGQGNIREQVDSSQQDWHSLLSAIQSTINQLESKLQQWSEYEEMKDQCLSWLRETDTKLHAVDLKATADEKKEQLELLKALQGEIRAKELEIDAVTDKAQQLHKPSTRSSHITELQHKYQQLSAKVKDLTNRWQGYVSRHIEFNSGIIEACQWLDGIKTRLQYCSDLSASSQEDLETKVELIQDLLLYKDEGFVRVQSCVELGQSVLVNTAPSGHEEINNALENLQQEWSNLATKMVDTKALLDDCIHKWAGFLEQIQQLNKTVEHLTSSYATVSEYQTTFSEKRTQLDKIKTLEERVRCEKIEVDGLKAKSAEMLASGQQDHAATQAQEILKKFDDIADKIRTLMNEREAEYQEHRRFKDAMEELAAWLARARERLPSLKSRSLSDKLALEDAMAPLQSLLNKRAQGELLVEAVVTSGAVAAASTSPEGANLINNDVKAITESFQSFFKDVLAQKEQLEAMVIQWKNYKDEYEKISDWLQQMDILVKAEKTALLGTAEEKKKQVETVKNIMAKLEKGQEQIDKINQIAAPLLSSHLDTYVNNQMRHLNSRYEVQLNLAKDVLRKVETNCEQHEEYEKNLLKARDWLNDAKEIIRESSTSAATASKDVLQARLAKIQELTNRREEGQSLIHATVNSGEKVLRATRSDGKEAIANTLKELQAEWERLVKKISTAKVHLETSLLQWADYSSSYSQLQQWISDREAKLMEVCEQKLSKAKRGQASGLASLSIVERKATLRQTNSIVQDIVSFEPMIQSVTSKAEDLQQAAPEITVKYESLSKAAKELLEKQRETVEGHQAFIDAGNEFGTWLRGAKEMLGKCAEAMGDKDSLANKLTQLKILQNEIPEGQSKLEKALQLGEVACALADADDKEVIEEEVVLLQDEFDSYVESVGTTKNLLETGIMKWTEYEDQYKEAVEWLSQTEESVQSFNKLQSTLEEKRTMLELFQGHLQTLFGWQQQLDNLNLKAQLLLETCSDTRVSNALMQLTTKYNALLSLAKEVMRRLELHYQEHQQHNSLYQECQQWIEKTKEKVATCSEMPNSIAEVNSRLGVVKGLQQALEQGQNRFRYALELKEKVILNTEPSGVAKIQEDTDSLKQEFDKLTTDVQNLRQLLTARAGELEEVNKLVSAMREWTNEMKLKAVRNDSSDICDTKAELEKFKGLLRQINNQSDLIGKIQQKLENDETIPRKDFDKCLEDYKNLKDMVTATLKELETEVKDYDNYLSNQSEAFDWVRKTRISVQSCSDCHGEREATKSKAAKLQDISNTFQEGESLVESAIEKGKSILNRLGPDGRDAIKNDSTQLKSSLESLRSLLRDTQSNIGKCLLAWEDYNGIRVSVHGWLEDAKLRVKKEVQDIGDGQGKTTEDLETVRKLMDEINGKKGAVEELGDKCEALMEMSACNWVRDETVKIQAEYTSLFLEIQELVSRVEKNLSDQTEFLKAKSDLEDWLQRSHGTVKDCAGVGSEEWTKDKITTIALVSNRITEGQHLMSVVEEVFKRALDRSPPEHQDSLRESVEVLHNSWDQLTMDLKSVTAQLKAALGRWEDFEESVLRAKNFLDGISSQLAEKYDTKAELGEMKTILERLKHIQNELSDSKRELERLENEAILLDSWAGSDKSVAKVNALKSQWKEIETVAINAQSSLEDEMKQHAAYHQALQDTEKWLLQVSFQLMAHNSLYITNKEQTMEQIQLHDSLLHDIIEYQSDLDDLRSKGYCQIERYVKTTPSIKEVIEQQLANVQESYNSLLHTAKQIKNRLDESLEKFIEYEKTLESIMLNLDQVEAELSSEILPTDELVVAKKQHEAYKVLQNKLEGEKTRLGAAIAACEAAAACISRPSSPQDPTTAPIPDREIAVRVRLEDLVDTCERSQTEPSMIRLNKIVHQLKEGGALKKVDDINFMVEGRLGTLNQLVSELEDKERKLAEIEDWITNQGKAVSEWSKKPGKLRADAAKAEISSMGALKNSIAEKRNLLLTAFPQGEHSTSVSKKLDDLETLLLETIAKKQSDEDFVESYRQQCSEAQAFLDNLIRDLEGVDKGRGLPLEGKLNSLQGILQNHSEMKSLTVPKIRSLMNNVIDIVSNLDAQQVEEQAKSIERRFNEIGKRIQRKMEILQSTQSELKAIEDEVNEAKSWVSEKADYVKNLPPVGYQAKMCDDRVHLLKALLKEAEGKQVLANSAEKRLQNISNELEPFEVESVSQQIQSLKSVVSDLVQEVKHAVEKANEAGNERKSLENKLSSVHEKLRNLYGCKPQFHGSHEPLLAAVVEKHILENKDYINKMKKIGEEELPSLQKQVSAVLKSCNPDDEEKLRSIVKAISEEHTRNVNEGVERDGNLKKLLETRLSFEASLEKIQQWLNQAEVSLSADVRGSSLKVIQEQLDKYSKLNKECQDVKSELEGLCKVGSEMKLSQADRLTLNDNLGTLEQRRSKIEADILKKLSALGEALENMKQLQMKVDKSNALIGKVKEEMKNLSKPLGCKIEDVQETIDAYQRLLDELKDWDGSLGDENIEGLEGVHGNLQDLIKLLEDEISRLRDLLRLRQQYLALVTDITTFITTYTPIVQDIETSNQPTQDKIKKLDDVILKIQACDATLASATDKGERIALEGSSADANAITSQLQSLKQQLGVLRKAVEAARERTINAERAYSKAMQELDALLDWLHAHELEVKQRPLLEIALESVDDEIRKHEVLASEVKKYLNGVEKLNEKFKSEEFLPDTLQERLSEASSLLHSLPVQLKDREQYLLDNKKFRITYNGLRQNFFDWIDNAERKLEIGKDGIDIGEIQNLLDDHNSYFSDEKSLHDLVSVEIHKAGSALLPSLGSEESEVLSARQGELGQSLRNILNSAKSRGARLNEALELSRLYKTALNTAATALERATFSDEPHNQMDVDLLNERMRELLPYLNTDSQAIISSEVASLNEDWASLMSNLESRRDTLAKLASLWEEFEGKLQKFESNLLPIDDKNKHIDMTIRCKDHLLEIKGSLESLLDSLTKSGSDLEEVKRLSQPIFTFLEAVSPSSAELLSTKISNTHNHHAR</sequence>
<evidence type="ECO:0000256" key="13">
    <source>
        <dbReference type="ARBA" id="ARBA00023242"/>
    </source>
</evidence>
<dbReference type="PROSITE" id="PS50021">
    <property type="entry name" value="CH"/>
    <property type="match status" value="2"/>
</dbReference>
<dbReference type="InterPro" id="IPR052403">
    <property type="entry name" value="LINC-complex_assoc"/>
</dbReference>
<keyword evidence="5" id="KW-0963">Cytoplasm</keyword>
<dbReference type="GO" id="GO:0030017">
    <property type="term" value="C:sarcomere"/>
    <property type="evidence" value="ECO:0007669"/>
    <property type="project" value="UniProtKB-SubCell"/>
</dbReference>
<evidence type="ECO:0000256" key="1">
    <source>
        <dbReference type="ARBA" id="ARBA00004126"/>
    </source>
</evidence>
<dbReference type="PROSITE" id="PS00019">
    <property type="entry name" value="ACTININ_1"/>
    <property type="match status" value="1"/>
</dbReference>
<dbReference type="Pfam" id="PF00435">
    <property type="entry name" value="Spectrin"/>
    <property type="match status" value="6"/>
</dbReference>
<feature type="coiled-coil region" evidence="14">
    <location>
        <begin position="5175"/>
        <end position="5202"/>
    </location>
</feature>
<dbReference type="SUPFAM" id="SSF47576">
    <property type="entry name" value="Calponin-homology domain, CH-domain"/>
    <property type="match status" value="1"/>
</dbReference>
<evidence type="ECO:0000256" key="12">
    <source>
        <dbReference type="ARBA" id="ARBA00023212"/>
    </source>
</evidence>
<dbReference type="CDD" id="cd00176">
    <property type="entry name" value="SPEC"/>
    <property type="match status" value="5"/>
</dbReference>
<keyword evidence="6" id="KW-0812">Transmembrane</keyword>
<dbReference type="OrthoDB" id="6596120at2759"/>
<evidence type="ECO:0000256" key="8">
    <source>
        <dbReference type="ARBA" id="ARBA00022989"/>
    </source>
</evidence>
<evidence type="ECO:0000256" key="11">
    <source>
        <dbReference type="ARBA" id="ARBA00023203"/>
    </source>
</evidence>
<evidence type="ECO:0000313" key="18">
    <source>
        <dbReference type="Proteomes" id="UP001152798"/>
    </source>
</evidence>
<dbReference type="PANTHER" id="PTHR47535">
    <property type="entry name" value="MUSCLE-SPECIFIC PROTEIN 300 KDA, ISOFORM G"/>
    <property type="match status" value="1"/>
</dbReference>
<evidence type="ECO:0000256" key="2">
    <source>
        <dbReference type="ARBA" id="ARBA00004204"/>
    </source>
</evidence>
<dbReference type="InterPro" id="IPR047291">
    <property type="entry name" value="CH_SYNE1_rpt2"/>
</dbReference>
<comment type="subcellular location">
    <subcellularLocation>
        <location evidence="3">Cytoplasm</location>
        <location evidence="3">Cytoskeleton</location>
    </subcellularLocation>
    <subcellularLocation>
        <location evidence="2">Cytoplasm</location>
        <location evidence="2">Myofibril</location>
        <location evidence="2">Sarcomere</location>
    </subcellularLocation>
    <subcellularLocation>
        <location evidence="1">Nucleus membrane</location>
    </subcellularLocation>
</comment>
<evidence type="ECO:0000256" key="15">
    <source>
        <dbReference type="SAM" id="MobiDB-lite"/>
    </source>
</evidence>
<evidence type="ECO:0000256" key="5">
    <source>
        <dbReference type="ARBA" id="ARBA00022490"/>
    </source>
</evidence>
<keyword evidence="11" id="KW-0009">Actin-binding</keyword>
<dbReference type="InterPro" id="IPR018159">
    <property type="entry name" value="Spectrin/alpha-actinin"/>
</dbReference>
<dbReference type="CDD" id="cd21243">
    <property type="entry name" value="CH_SYNE1_rpt2"/>
    <property type="match status" value="1"/>
</dbReference>
<feature type="coiled-coil region" evidence="14">
    <location>
        <begin position="2217"/>
        <end position="2244"/>
    </location>
</feature>
<dbReference type="PROSITE" id="PS00020">
    <property type="entry name" value="ACTININ_2"/>
    <property type="match status" value="1"/>
</dbReference>
<keyword evidence="13" id="KW-0539">Nucleus</keyword>
<evidence type="ECO:0000256" key="10">
    <source>
        <dbReference type="ARBA" id="ARBA00023136"/>
    </source>
</evidence>
<reference evidence="17" key="1">
    <citation type="submission" date="2022-01" db="EMBL/GenBank/DDBJ databases">
        <authorList>
            <person name="King R."/>
        </authorList>
    </citation>
    <scope>NUCLEOTIDE SEQUENCE</scope>
</reference>
<dbReference type="InterPro" id="IPR001589">
    <property type="entry name" value="Actinin_actin-bd_CS"/>
</dbReference>
<feature type="region of interest" description="Disordered" evidence="15">
    <location>
        <begin position="1"/>
        <end position="27"/>
    </location>
</feature>
<feature type="coiled-coil region" evidence="14">
    <location>
        <begin position="2846"/>
        <end position="2909"/>
    </location>
</feature>
<evidence type="ECO:0000256" key="9">
    <source>
        <dbReference type="ARBA" id="ARBA00023054"/>
    </source>
</evidence>
<feature type="coiled-coil region" evidence="14">
    <location>
        <begin position="6246"/>
        <end position="6327"/>
    </location>
</feature>
<keyword evidence="9 14" id="KW-0175">Coiled coil</keyword>
<dbReference type="CDD" id="cd21241">
    <property type="entry name" value="CH_SYNE1_rpt1"/>
    <property type="match status" value="1"/>
</dbReference>
<evidence type="ECO:0000259" key="16">
    <source>
        <dbReference type="PROSITE" id="PS50021"/>
    </source>
</evidence>
<feature type="coiled-coil region" evidence="14">
    <location>
        <begin position="6525"/>
        <end position="6620"/>
    </location>
</feature>
<evidence type="ECO:0000256" key="14">
    <source>
        <dbReference type="SAM" id="Coils"/>
    </source>
</evidence>
<dbReference type="Gene3D" id="1.20.58.60">
    <property type="match status" value="28"/>
</dbReference>
<evidence type="ECO:0000313" key="17">
    <source>
        <dbReference type="EMBL" id="CAH1403531.1"/>
    </source>
</evidence>
<dbReference type="SMART" id="SM00150">
    <property type="entry name" value="SPEC"/>
    <property type="match status" value="31"/>
</dbReference>
<feature type="coiled-coil region" evidence="14">
    <location>
        <begin position="5285"/>
        <end position="5319"/>
    </location>
</feature>
<feature type="compositionally biased region" description="Basic and acidic residues" evidence="15">
    <location>
        <begin position="248"/>
        <end position="257"/>
    </location>
</feature>
<proteinExistence type="inferred from homology"/>
<evidence type="ECO:0000256" key="3">
    <source>
        <dbReference type="ARBA" id="ARBA00004245"/>
    </source>
</evidence>
<keyword evidence="10" id="KW-0472">Membrane</keyword>
<organism evidence="17 18">
    <name type="scientific">Nezara viridula</name>
    <name type="common">Southern green stink bug</name>
    <name type="synonym">Cimex viridulus</name>
    <dbReference type="NCBI Taxonomy" id="85310"/>
    <lineage>
        <taxon>Eukaryota</taxon>
        <taxon>Metazoa</taxon>
        <taxon>Ecdysozoa</taxon>
        <taxon>Arthropoda</taxon>
        <taxon>Hexapoda</taxon>
        <taxon>Insecta</taxon>
        <taxon>Pterygota</taxon>
        <taxon>Neoptera</taxon>
        <taxon>Paraneoptera</taxon>
        <taxon>Hemiptera</taxon>
        <taxon>Heteroptera</taxon>
        <taxon>Panheteroptera</taxon>
        <taxon>Pentatomomorpha</taxon>
        <taxon>Pentatomoidea</taxon>
        <taxon>Pentatomidae</taxon>
        <taxon>Pentatominae</taxon>
        <taxon>Nezara</taxon>
    </lineage>
</organism>
<dbReference type="InterPro" id="IPR001715">
    <property type="entry name" value="CH_dom"/>
</dbReference>
<feature type="domain" description="Calponin-homology (CH)" evidence="16">
    <location>
        <begin position="110"/>
        <end position="217"/>
    </location>
</feature>
<dbReference type="InterPro" id="IPR057057">
    <property type="entry name" value="Spectrin_SYNE1"/>
</dbReference>
<feature type="coiled-coil region" evidence="14">
    <location>
        <begin position="714"/>
        <end position="777"/>
    </location>
</feature>
<dbReference type="Pfam" id="PF00307">
    <property type="entry name" value="CH"/>
    <property type="match status" value="2"/>
</dbReference>
<feature type="coiled-coil region" evidence="14">
    <location>
        <begin position="4152"/>
        <end position="4223"/>
    </location>
</feature>
<dbReference type="Proteomes" id="UP001152798">
    <property type="component" value="Chromosome 5"/>
</dbReference>